<comment type="caution">
    <text evidence="1">The sequence shown here is derived from an EMBL/GenBank/DDBJ whole genome shotgun (WGS) entry which is preliminary data.</text>
</comment>
<dbReference type="Pfam" id="PF08882">
    <property type="entry name" value="Acetone_carb_G"/>
    <property type="match status" value="1"/>
</dbReference>
<organism evidence="1 2">
    <name type="scientific">Microbaculum marinum</name>
    <dbReference type="NCBI Taxonomy" id="1764581"/>
    <lineage>
        <taxon>Bacteria</taxon>
        <taxon>Pseudomonadati</taxon>
        <taxon>Pseudomonadota</taxon>
        <taxon>Alphaproteobacteria</taxon>
        <taxon>Hyphomicrobiales</taxon>
        <taxon>Tepidamorphaceae</taxon>
        <taxon>Microbaculum</taxon>
    </lineage>
</organism>
<dbReference type="AlphaFoldDB" id="A0AAW9RZD3"/>
<dbReference type="InterPro" id="IPR016750">
    <property type="entry name" value="Aceto_COase_bsu/gsu"/>
</dbReference>
<keyword evidence="2" id="KW-1185">Reference proteome</keyword>
<dbReference type="RefSeq" id="WP_340330483.1">
    <property type="nucleotide sequence ID" value="NZ_JAZHOF010000006.1"/>
</dbReference>
<accession>A0AAW9RZD3</accession>
<sequence>MSANRPYSATIDRVAGTNGETLVCRSCGHGLGPADAVWKEAARLEEGPLRETGGAVFEATDPKLLLRRFYCPGCGVALDTETALEGEPFLVDRVRG</sequence>
<evidence type="ECO:0000313" key="1">
    <source>
        <dbReference type="EMBL" id="MEJ8572781.1"/>
    </source>
</evidence>
<reference evidence="1 2" key="1">
    <citation type="submission" date="2024-02" db="EMBL/GenBank/DDBJ databases">
        <title>Genome analysis and characterization of Microbaculum marinisediminis sp. nov., isolated from marine sediment.</title>
        <authorList>
            <person name="Du Z.-J."/>
            <person name="Ye Y.-Q."/>
            <person name="Zhang Z.-R."/>
            <person name="Yuan S.-M."/>
            <person name="Zhang X.-Y."/>
        </authorList>
    </citation>
    <scope>NUCLEOTIDE SEQUENCE [LARGE SCALE GENOMIC DNA]</scope>
    <source>
        <strain evidence="1 2">SDUM1044001</strain>
    </source>
</reference>
<dbReference type="Proteomes" id="UP001378188">
    <property type="component" value="Unassembled WGS sequence"/>
</dbReference>
<dbReference type="EMBL" id="JAZHOF010000006">
    <property type="protein sequence ID" value="MEJ8572781.1"/>
    <property type="molecule type" value="Genomic_DNA"/>
</dbReference>
<evidence type="ECO:0000313" key="2">
    <source>
        <dbReference type="Proteomes" id="UP001378188"/>
    </source>
</evidence>
<gene>
    <name evidence="1" type="ORF">V3328_14915</name>
</gene>
<protein>
    <submittedName>
        <fullName evidence="1">Acetone carboxylase subunit gamma</fullName>
    </submittedName>
</protein>
<proteinExistence type="predicted"/>
<name>A0AAW9RZD3_9HYPH</name>